<gene>
    <name evidence="2" type="ORF">PCOR1329_LOCUS85220</name>
</gene>
<keyword evidence="3" id="KW-1185">Reference proteome</keyword>
<evidence type="ECO:0000313" key="2">
    <source>
        <dbReference type="EMBL" id="CAK0911300.1"/>
    </source>
</evidence>
<proteinExistence type="predicted"/>
<sequence>MATLAHVLCVAFFAAFSMALFCSRGLVTPSTCCSEGGYTWCEAQRDLRAVCSFMLGALVCCAVDVSGLRRPPVAPRRREPRSDTRWEHTKLWQRRKGLGQKDQDFFRGQSLQYSCAPWLTEIGASP</sequence>
<keyword evidence="1" id="KW-0732">Signal</keyword>
<protein>
    <recommendedName>
        <fullName evidence="4">Transmembrane protein 107</fullName>
    </recommendedName>
</protein>
<feature type="signal peptide" evidence="1">
    <location>
        <begin position="1"/>
        <end position="19"/>
    </location>
</feature>
<organism evidence="2 3">
    <name type="scientific">Prorocentrum cordatum</name>
    <dbReference type="NCBI Taxonomy" id="2364126"/>
    <lineage>
        <taxon>Eukaryota</taxon>
        <taxon>Sar</taxon>
        <taxon>Alveolata</taxon>
        <taxon>Dinophyceae</taxon>
        <taxon>Prorocentrales</taxon>
        <taxon>Prorocentraceae</taxon>
        <taxon>Prorocentrum</taxon>
    </lineage>
</organism>
<evidence type="ECO:0000256" key="1">
    <source>
        <dbReference type="SAM" id="SignalP"/>
    </source>
</evidence>
<evidence type="ECO:0008006" key="4">
    <source>
        <dbReference type="Google" id="ProtNLM"/>
    </source>
</evidence>
<accession>A0ABN9YIL7</accession>
<comment type="caution">
    <text evidence="2">The sequence shown here is derived from an EMBL/GenBank/DDBJ whole genome shotgun (WGS) entry which is preliminary data.</text>
</comment>
<feature type="chain" id="PRO_5046026005" description="Transmembrane protein 107" evidence="1">
    <location>
        <begin position="20"/>
        <end position="126"/>
    </location>
</feature>
<dbReference type="EMBL" id="CAUYUJ010022555">
    <property type="protein sequence ID" value="CAK0911300.1"/>
    <property type="molecule type" value="Genomic_DNA"/>
</dbReference>
<name>A0ABN9YIL7_9DINO</name>
<evidence type="ECO:0000313" key="3">
    <source>
        <dbReference type="Proteomes" id="UP001189429"/>
    </source>
</evidence>
<dbReference type="Proteomes" id="UP001189429">
    <property type="component" value="Unassembled WGS sequence"/>
</dbReference>
<reference evidence="2" key="1">
    <citation type="submission" date="2023-10" db="EMBL/GenBank/DDBJ databases">
        <authorList>
            <person name="Chen Y."/>
            <person name="Shah S."/>
            <person name="Dougan E. K."/>
            <person name="Thang M."/>
            <person name="Chan C."/>
        </authorList>
    </citation>
    <scope>NUCLEOTIDE SEQUENCE [LARGE SCALE GENOMIC DNA]</scope>
</reference>